<dbReference type="EMBL" id="JAPZED010000003">
    <property type="protein sequence ID" value="MCZ7693445.1"/>
    <property type="molecule type" value="Genomic_DNA"/>
</dbReference>
<keyword evidence="3" id="KW-0547">Nucleotide-binding</keyword>
<dbReference type="PROSITE" id="PS00211">
    <property type="entry name" value="ABC_TRANSPORTER_1"/>
    <property type="match status" value="1"/>
</dbReference>
<dbReference type="PANTHER" id="PTHR43335">
    <property type="entry name" value="ABC TRANSPORTER, ATP-BINDING PROTEIN"/>
    <property type="match status" value="1"/>
</dbReference>
<evidence type="ECO:0000259" key="5">
    <source>
        <dbReference type="PROSITE" id="PS50893"/>
    </source>
</evidence>
<dbReference type="SMART" id="SM00382">
    <property type="entry name" value="AAA"/>
    <property type="match status" value="1"/>
</dbReference>
<proteinExistence type="inferred from homology"/>
<organism evidence="6 7">
    <name type="scientific">Mediterraneibacter gnavus</name>
    <name type="common">Ruminococcus gnavus</name>
    <dbReference type="NCBI Taxonomy" id="33038"/>
    <lineage>
        <taxon>Bacteria</taxon>
        <taxon>Bacillati</taxon>
        <taxon>Bacillota</taxon>
        <taxon>Clostridia</taxon>
        <taxon>Lachnospirales</taxon>
        <taxon>Lachnospiraceae</taxon>
        <taxon>Mediterraneibacter</taxon>
    </lineage>
</organism>
<evidence type="ECO:0000256" key="2">
    <source>
        <dbReference type="ARBA" id="ARBA00022448"/>
    </source>
</evidence>
<dbReference type="RefSeq" id="WP_269762496.1">
    <property type="nucleotide sequence ID" value="NZ_JAPZEC010000003.1"/>
</dbReference>
<comment type="caution">
    <text evidence="6">The sequence shown here is derived from an EMBL/GenBank/DDBJ whole genome shotgun (WGS) entry which is preliminary data.</text>
</comment>
<reference evidence="6" key="1">
    <citation type="submission" date="2022-12" db="EMBL/GenBank/DDBJ databases">
        <title>Genome of R. gnavus strain RSHDN_123.</title>
        <authorList>
            <person name="Abdugheni R."/>
        </authorList>
    </citation>
    <scope>NUCLEOTIDE SEQUENCE</scope>
    <source>
        <strain evidence="6">RSHDN_123</strain>
    </source>
</reference>
<dbReference type="AlphaFoldDB" id="A0A9X3KAU1"/>
<evidence type="ECO:0000313" key="7">
    <source>
        <dbReference type="Proteomes" id="UP001148455"/>
    </source>
</evidence>
<dbReference type="SUPFAM" id="SSF52540">
    <property type="entry name" value="P-loop containing nucleoside triphosphate hydrolases"/>
    <property type="match status" value="1"/>
</dbReference>
<evidence type="ECO:0000256" key="3">
    <source>
        <dbReference type="ARBA" id="ARBA00022741"/>
    </source>
</evidence>
<dbReference type="InterPro" id="IPR003439">
    <property type="entry name" value="ABC_transporter-like_ATP-bd"/>
</dbReference>
<dbReference type="Gene3D" id="3.40.50.300">
    <property type="entry name" value="P-loop containing nucleotide triphosphate hydrolases"/>
    <property type="match status" value="1"/>
</dbReference>
<dbReference type="PANTHER" id="PTHR43335:SF2">
    <property type="entry name" value="ABC TRANSPORTER, ATP-BINDING PROTEIN"/>
    <property type="match status" value="1"/>
</dbReference>
<dbReference type="GO" id="GO:0005524">
    <property type="term" value="F:ATP binding"/>
    <property type="evidence" value="ECO:0007669"/>
    <property type="project" value="UniProtKB-KW"/>
</dbReference>
<sequence>MEIRIEGLNKKYGKQCALKDISLHIPVGMYGLLGENGAGKTTLMRILATLLEPSTGTIEINGIDIKRKKEIRKIIGYLPQEFSIYPNMTVYQALDYLGILAELPKNIRKHRINELLKQVNLEQEKNKRFKNLSGGMKRRFGIAQALLNNPQILIIDEPTAGLDPEERLRFYNLLSELAMERIILLSTHIAGDIEATCSKVAVLSAGTVIFEGQIENLLQLGAGKVYTTTIMQNELNQLKKEYSVISIHQNGTDVSCRFLANTFPKKNWVSCQPTIEDSYMYLLSSFKQGVE</sequence>
<dbReference type="GO" id="GO:0016887">
    <property type="term" value="F:ATP hydrolysis activity"/>
    <property type="evidence" value="ECO:0007669"/>
    <property type="project" value="InterPro"/>
</dbReference>
<keyword evidence="2" id="KW-0813">Transport</keyword>
<comment type="similarity">
    <text evidence="1">Belongs to the ABC transporter superfamily.</text>
</comment>
<dbReference type="Proteomes" id="UP001148455">
    <property type="component" value="Unassembled WGS sequence"/>
</dbReference>
<evidence type="ECO:0000313" key="6">
    <source>
        <dbReference type="EMBL" id="MCZ7693445.1"/>
    </source>
</evidence>
<dbReference type="PROSITE" id="PS50893">
    <property type="entry name" value="ABC_TRANSPORTER_2"/>
    <property type="match status" value="1"/>
</dbReference>
<dbReference type="CDD" id="cd03264">
    <property type="entry name" value="ABC_drug_resistance_like"/>
    <property type="match status" value="1"/>
</dbReference>
<accession>A0A9X3KAU1</accession>
<gene>
    <name evidence="6" type="ORF">O8D18_05245</name>
</gene>
<feature type="domain" description="ABC transporter" evidence="5">
    <location>
        <begin position="3"/>
        <end position="230"/>
    </location>
</feature>
<dbReference type="InterPro" id="IPR017871">
    <property type="entry name" value="ABC_transporter-like_CS"/>
</dbReference>
<dbReference type="InterPro" id="IPR003593">
    <property type="entry name" value="AAA+_ATPase"/>
</dbReference>
<evidence type="ECO:0000256" key="4">
    <source>
        <dbReference type="ARBA" id="ARBA00022840"/>
    </source>
</evidence>
<evidence type="ECO:0000256" key="1">
    <source>
        <dbReference type="ARBA" id="ARBA00005417"/>
    </source>
</evidence>
<dbReference type="InterPro" id="IPR027417">
    <property type="entry name" value="P-loop_NTPase"/>
</dbReference>
<name>A0A9X3KAU1_MEDGN</name>
<protein>
    <submittedName>
        <fullName evidence="6">ABC transporter ATP-binding protein</fullName>
    </submittedName>
</protein>
<keyword evidence="4 6" id="KW-0067">ATP-binding</keyword>
<dbReference type="Pfam" id="PF00005">
    <property type="entry name" value="ABC_tran"/>
    <property type="match status" value="1"/>
</dbReference>